<organism evidence="1 2">
    <name type="scientific">Dreissena polymorpha</name>
    <name type="common">Zebra mussel</name>
    <name type="synonym">Mytilus polymorpha</name>
    <dbReference type="NCBI Taxonomy" id="45954"/>
    <lineage>
        <taxon>Eukaryota</taxon>
        <taxon>Metazoa</taxon>
        <taxon>Spiralia</taxon>
        <taxon>Lophotrochozoa</taxon>
        <taxon>Mollusca</taxon>
        <taxon>Bivalvia</taxon>
        <taxon>Autobranchia</taxon>
        <taxon>Heteroconchia</taxon>
        <taxon>Euheterodonta</taxon>
        <taxon>Imparidentia</taxon>
        <taxon>Neoheterodontei</taxon>
        <taxon>Myida</taxon>
        <taxon>Dreissenoidea</taxon>
        <taxon>Dreissenidae</taxon>
        <taxon>Dreissena</taxon>
    </lineage>
</organism>
<dbReference type="AlphaFoldDB" id="A0A9D4H623"/>
<proteinExistence type="predicted"/>
<evidence type="ECO:0000313" key="2">
    <source>
        <dbReference type="Proteomes" id="UP000828390"/>
    </source>
</evidence>
<comment type="caution">
    <text evidence="1">The sequence shown here is derived from an EMBL/GenBank/DDBJ whole genome shotgun (WGS) entry which is preliminary data.</text>
</comment>
<protein>
    <recommendedName>
        <fullName evidence="3">Kinesin motor domain-containing protein</fullName>
    </recommendedName>
</protein>
<keyword evidence="2" id="KW-1185">Reference proteome</keyword>
<name>A0A9D4H623_DREPO</name>
<reference evidence="1" key="2">
    <citation type="submission" date="2020-11" db="EMBL/GenBank/DDBJ databases">
        <authorList>
            <person name="McCartney M.A."/>
            <person name="Auch B."/>
            <person name="Kono T."/>
            <person name="Mallez S."/>
            <person name="Becker A."/>
            <person name="Gohl D.M."/>
            <person name="Silverstein K.A.T."/>
            <person name="Koren S."/>
            <person name="Bechman K.B."/>
            <person name="Herman A."/>
            <person name="Abrahante J.E."/>
            <person name="Garbe J."/>
        </authorList>
    </citation>
    <scope>NUCLEOTIDE SEQUENCE</scope>
    <source>
        <strain evidence="1">Duluth1</strain>
        <tissue evidence="1">Whole animal</tissue>
    </source>
</reference>
<evidence type="ECO:0008006" key="3">
    <source>
        <dbReference type="Google" id="ProtNLM"/>
    </source>
</evidence>
<dbReference type="EMBL" id="JAIWYP010000005">
    <property type="protein sequence ID" value="KAH3825977.1"/>
    <property type="molecule type" value="Genomic_DNA"/>
</dbReference>
<evidence type="ECO:0000313" key="1">
    <source>
        <dbReference type="EMBL" id="KAH3825977.1"/>
    </source>
</evidence>
<sequence>MQAKITTFTPYIADPTLKKIVNGKSACSFLIRNKSQEKILNLGKFVMVDLFGGKSNDSLNENPRDATEDAMYSPALLYVALANLKTVTIQTMHKRSVLKMGRTTRKV</sequence>
<reference evidence="1" key="1">
    <citation type="journal article" date="2019" name="bioRxiv">
        <title>The Genome of the Zebra Mussel, Dreissena polymorpha: A Resource for Invasive Species Research.</title>
        <authorList>
            <person name="McCartney M.A."/>
            <person name="Auch B."/>
            <person name="Kono T."/>
            <person name="Mallez S."/>
            <person name="Zhang Y."/>
            <person name="Obille A."/>
            <person name="Becker A."/>
            <person name="Abrahante J.E."/>
            <person name="Garbe J."/>
            <person name="Badalamenti J.P."/>
            <person name="Herman A."/>
            <person name="Mangelson H."/>
            <person name="Liachko I."/>
            <person name="Sullivan S."/>
            <person name="Sone E.D."/>
            <person name="Koren S."/>
            <person name="Silverstein K.A.T."/>
            <person name="Beckman K.B."/>
            <person name="Gohl D.M."/>
        </authorList>
    </citation>
    <scope>NUCLEOTIDE SEQUENCE</scope>
    <source>
        <strain evidence="1">Duluth1</strain>
        <tissue evidence="1">Whole animal</tissue>
    </source>
</reference>
<dbReference type="Proteomes" id="UP000828390">
    <property type="component" value="Unassembled WGS sequence"/>
</dbReference>
<gene>
    <name evidence="1" type="ORF">DPMN_127866</name>
</gene>
<accession>A0A9D4H623</accession>